<dbReference type="InterPro" id="IPR014043">
    <property type="entry name" value="Acyl_transferase_dom"/>
</dbReference>
<dbReference type="InterPro" id="IPR057326">
    <property type="entry name" value="KR_dom"/>
</dbReference>
<evidence type="ECO:0000259" key="11">
    <source>
        <dbReference type="PROSITE" id="PS52004"/>
    </source>
</evidence>
<dbReference type="GO" id="GO:0031177">
    <property type="term" value="F:phosphopantetheine binding"/>
    <property type="evidence" value="ECO:0007669"/>
    <property type="project" value="InterPro"/>
</dbReference>
<dbReference type="SMART" id="SM00827">
    <property type="entry name" value="PKS_AT"/>
    <property type="match status" value="2"/>
</dbReference>
<dbReference type="InterPro" id="IPR050091">
    <property type="entry name" value="PKS_NRPS_Biosynth_Enz"/>
</dbReference>
<dbReference type="Gene3D" id="3.40.47.10">
    <property type="match status" value="2"/>
</dbReference>
<dbReference type="SMART" id="SM00823">
    <property type="entry name" value="PKS_PP"/>
    <property type="match status" value="2"/>
</dbReference>
<dbReference type="InterPro" id="IPR036736">
    <property type="entry name" value="ACP-like_sf"/>
</dbReference>
<feature type="domain" description="Ketosynthase family 3 (KS3)" evidence="11">
    <location>
        <begin position="1606"/>
        <end position="2029"/>
    </location>
</feature>
<dbReference type="Gene3D" id="1.10.287.1960">
    <property type="match status" value="1"/>
</dbReference>
<dbReference type="SMART" id="SM00822">
    <property type="entry name" value="PKS_KR"/>
    <property type="match status" value="2"/>
</dbReference>
<dbReference type="Pfam" id="PF21089">
    <property type="entry name" value="PKS_DH_N"/>
    <property type="match status" value="2"/>
</dbReference>
<dbReference type="Gene3D" id="3.10.129.110">
    <property type="entry name" value="Polyketide synthase dehydratase"/>
    <property type="match status" value="3"/>
</dbReference>
<dbReference type="Pfam" id="PF08990">
    <property type="entry name" value="Docking"/>
    <property type="match status" value="1"/>
</dbReference>
<keyword evidence="14" id="KW-1185">Reference proteome</keyword>
<evidence type="ECO:0000256" key="6">
    <source>
        <dbReference type="ARBA" id="ARBA00023194"/>
    </source>
</evidence>
<dbReference type="Pfam" id="PF00698">
    <property type="entry name" value="Acyl_transf_1"/>
    <property type="match status" value="2"/>
</dbReference>
<evidence type="ECO:0000256" key="4">
    <source>
        <dbReference type="ARBA" id="ARBA00022553"/>
    </source>
</evidence>
<dbReference type="Proteomes" id="UP000546162">
    <property type="component" value="Unassembled WGS sequence"/>
</dbReference>
<evidence type="ECO:0000256" key="5">
    <source>
        <dbReference type="ARBA" id="ARBA00022679"/>
    </source>
</evidence>
<dbReference type="SUPFAM" id="SSF55048">
    <property type="entry name" value="Probable ACP-binding domain of malonyl-CoA ACP transacylase"/>
    <property type="match status" value="2"/>
</dbReference>
<dbReference type="CDD" id="cd00833">
    <property type="entry name" value="PKS"/>
    <property type="match status" value="2"/>
</dbReference>
<dbReference type="EMBL" id="JACHNB010000001">
    <property type="protein sequence ID" value="MBB4740374.1"/>
    <property type="molecule type" value="Genomic_DNA"/>
</dbReference>
<feature type="domain" description="Carrier" evidence="10">
    <location>
        <begin position="3190"/>
        <end position="3265"/>
    </location>
</feature>
<dbReference type="PROSITE" id="PS52004">
    <property type="entry name" value="KS3_2"/>
    <property type="match status" value="2"/>
</dbReference>
<dbReference type="RefSeq" id="WP_185040881.1">
    <property type="nucleotide sequence ID" value="NZ_BAABFG010000005.1"/>
</dbReference>
<dbReference type="PROSITE" id="PS52019">
    <property type="entry name" value="PKS_MFAS_DH"/>
    <property type="match status" value="1"/>
</dbReference>
<dbReference type="Gene3D" id="3.30.70.250">
    <property type="entry name" value="Malonyl-CoA ACP transacylase, ACP-binding"/>
    <property type="match status" value="1"/>
</dbReference>
<dbReference type="InterPro" id="IPR018201">
    <property type="entry name" value="Ketoacyl_synth_AS"/>
</dbReference>
<dbReference type="InterPro" id="IPR016036">
    <property type="entry name" value="Malonyl_transacylase_ACP-bd"/>
</dbReference>
<dbReference type="PANTHER" id="PTHR43775">
    <property type="entry name" value="FATTY ACID SYNTHASE"/>
    <property type="match status" value="1"/>
</dbReference>
<keyword evidence="4" id="KW-0597">Phosphoprotein</keyword>
<comment type="caution">
    <text evidence="13">The sequence shown here is derived from an EMBL/GenBank/DDBJ whole genome shotgun (WGS) entry which is preliminary data.</text>
</comment>
<keyword evidence="3" id="KW-0596">Phosphopantetheine</keyword>
<dbReference type="GO" id="GO:0033068">
    <property type="term" value="P:macrolide biosynthetic process"/>
    <property type="evidence" value="ECO:0007669"/>
    <property type="project" value="UniProtKB-ARBA"/>
</dbReference>
<feature type="region of interest" description="C-terminal hotdog fold" evidence="9">
    <location>
        <begin position="2587"/>
        <end position="2722"/>
    </location>
</feature>
<sequence length="3345" mass="345971">MTTSQAQLVEALRASLKETEQLRQQNRQLINSSTEPIAIVGMSCRYPGAADPDQLWRIAAEGIDAVAPFPEDRGWDLAALYDPDPDRPGTVACREGGFVAGAGDFDAAFFGISPREALAMDPQQRLLLEASWEAFESAGIDVTTLRESRTGVFTGVMSSDYLANLAGAPDGIEGYVSTGNSGSVASGRVSYTFGFEGPAVSVDTACSSSLVALHLAVQALRRGECGLALAGGVTVMAGPDTFVEFSRQRGLAADGRCKAFAGAADGTGWAEGVGMLLVERLSDARRNGRRVLGVIRGTAVNQDGASNGLTAPNGPSQQRVIRQALANAGLSPADVDVVEAHGTGTRLGDPIEAQALLATYGQDRSEPLWLGSVKSNIGHTQAAAGVAGIIKMIQAFRYEVLPQTLHVDEPTPHVDWSEGAVSLLTESRPWPVSERPRRAGVSSFGMSGTNAHVILEEPPAADLPEAVVTAPVPFIVSAKSEAALRDQAARLSAYLAEHPEVLDVDVAWTLATRARFEHRAVLKDGRIDPQVAGDVRLGVMFTGQGSQRLGMGRGLYETFPVFAAAFDEVCALLPGDVKAVVFGADAELLNQTGQAQPALFAVEVALYRLVESWGVRPQVLLGHSVGEIVAAHVAGVLSLADACTLIAARGRLMQALPVGGAMAAVNLDEATVAAALDDRVQIAAVNGPTSVVVSGVVDAVDALVEGWRADGVRVRRLAVSHAFHSHLMEPMLTEFAQVLQGLTFRPARVPVISNVTGRVQEQGTVEYWMRHVREAVRFADGLATAAGLGVTALLELGPDGVLSAMAGDVLAVPVLREGRDEAETFTAALARLHEAGMELDWAGVFAGRGAKLVDLPGYAFQHQRYWVTSAAGQGDAAGLGLDVTGHPLLGAAVTVPGADTVILTGRVPAGTQTWLSGGSALLDLAVHAGDQVGCGTVRQLTIEAPLAPAPGRALAVRAVVDGPDPDGARPVTIFSRPAADLPWTRHARGTLVSAPATTPAWPGDDGAVEVTLPEPVTADGFGLHPALLDAALPGPAVEWRGFTLYAVGATELRARITSVDGGLSLLLADRTGAVVASADRVVLGDLRPVAPVADSLFGVEWREVAVGSAAGVGGVEVFSVVEDPAVGVVAAVHGGAAAALVAVQRWLSDGGRVDARLVFVARGPGLVQAAVWGLVRSAQNENPDRFVLLDVGGEAVGAELLAGAVASGEPELRLREGVLWAPRLVRAAVAAELVELAGTVLVTGGTGALGGLVARHLAGVHGVRELVLTSRRGPDAPGVPELVADLAELGARARVVACDVADRAAVAALLDGIGDLCGVVHTAGVVDDGVVTSLTPERLGAVLAPKVDAAHHLHELTVGLDLAMFVVFSSSAGLFGDAGQGNYAAANSVLDELVRRRRASGLAGLSLQWGLWEQSSGITGHLSSADIDRIRRAGMRPLASAQALALFDAALGGDQPVLALMDFDPAIAGGTGGGLLAGFATRPGRRVVVAGTTAGDDTLAARLAVLPGPAQQEAVSGLVRTEVAGVLGFAGLDQVPAGRSFKELGFDSLTAVELRNRLAVVTGLRLPATVVFDYPSVAALVDFLLVELVGGAAPVVQQVRAGSVGDEPVVIVGIGCRFPGGIASADDLWRVVADGVETLGGFPDDRGWDLDRLYDPDPDHSGTTYVTVGGFVEAGAFDPGFFGISPREALAMDPQQRLLLEASWEAFETAGLDVTTLRGSRTGVFAGVMSSDYYSDFGSLPEGLEGYLGVGNAGSVASGRISYSFGFEGPAVSVDTACSSSLVALHLAAQSLASGECDLALTGGVTVMASPDTFVDFSRQRGLAPDGRCKAFAGAADGTGWSEGVGMLVLERLSDAQRNGHRILAVVRGSAVNQDGASNGLTAPNGPSQQRVIRQALANARLSAADVDVVEAHGTGTRLGDPIEAQALLATYGQDRSEPLWLGSVKSNIGHSQAAAGVAGIIKMIQAFRYEVLPQTLHVDEPTPHVDWSEGAVSLLTEQRPWPRGERPRRAGVSSFGISGTNAHVILEEPPAADAPVASVTAPVPFILSAKSEAALHDQAARLTEYVAAHPEISDVDIAWTLAARARFEHRAVLRDGRIDPQLAGDVRLGVMFTGQGSQRLGMGRGLYETFPVFAAAFDEVCALLPGDLKAVVFGADAELLNQTGQAQPALFAVEVALYRLVESWGVRPQVLLGHSVGEIVAAHVAGVLSLADACTLIAARGRLMQALPAGGAMAAVNLDEATVAAALDDRVQIAAVNGPASVVISGAEDAVEALVEGWRADGVRVRRLTVSHAFHSHLMEPMLAEFAQVLQGLTFHAPQLPVISNVTGQVEEQGTVEYWVRHVREAVRFADGLATAAGLGVTALLELGPDGVLSAMAGDVLAVPVLREGRDEAQTFTAALARLHEAGMELDWAAVFAGRGAKLVDLPGYAFQHEQYWLPPTAPAGDATGLGLTVSDHPLLGAIVLAPDGDAVQLTGRLTGPAVPWAAGNRIGDAVVVPVATLIDLVVYAGDQVGAGTVDTLTVETPLVLPENGGLALRVAVGADRRVTVHSRADGVEAWTRHASGVVRPSPAAPTAAPAVWPPAGGAEIDVEDLYAALAETGVEHGAALRAVRAAWQVGADRYAEVALPPSVEPGGFALHPALLDAALHPVLLDAGRSTTGVRLPAEWTGFTLTARDATSLRVRISPAGDGVTLQITDGASAPVATAERIRFADVPCGGPRRTSDSLFAVDWIGVADLGTAPAGTWAILGTDPLELHTALKEARVEATVHADLDALVELPVPGTVVAQLIAEPTGDIVTAAHTAAARALRLVQRWLSDDRCADSRLLLVTRRAAGPDLDDLAHAAVWGLVRSAQNENPDRFVLLDAGTEPVDVDLLAAAVASGESELIVRDGVLSAPRLVRAAVAAESVELAGTVLVTGGTGALGGLVARHLVSAHGVRELVLTSRRGPDAPGVPELVADLAELGAQARVVACDVADRAAVAALLDGIGDLCGVVHTAGVVDDGVVTSLTPERLDAVFAPKVDAAHHLHELTAGLDLAMFVVFSSSAGLFGDAGQGNYAAANVFLDGLMARRRASGLAGLSLQWGLWEQSSGITGHLTSADIDRIRRAGMRPLASAQALALFDAALGGDQPVLAAMDLDLGTLRASGPGAPILRRLVGSGVRRAASGATAAGPGLAERLAAMSPAQRHAALLTLVRTHVAAVLGHPDVAAVLPERAFRELGFDSLTAVELRNRLNAETGQRLTATLVFDYPTPLALAEHLGAELLGAEAGGTIPVLAELDRLETLLGGVDSDGADADAITGRLRALLAGWTESRNDTPQDDSDDLASANADELLDIIQREFGRS</sequence>
<evidence type="ECO:0000259" key="12">
    <source>
        <dbReference type="PROSITE" id="PS52019"/>
    </source>
</evidence>
<dbReference type="PROSITE" id="PS00606">
    <property type="entry name" value="KS3_1"/>
    <property type="match status" value="2"/>
</dbReference>
<dbReference type="PROSITE" id="PS00012">
    <property type="entry name" value="PHOSPHOPANTETHEINE"/>
    <property type="match status" value="2"/>
</dbReference>
<dbReference type="FunFam" id="3.40.47.10:FF:000019">
    <property type="entry name" value="Polyketide synthase type I"/>
    <property type="match status" value="2"/>
</dbReference>
<dbReference type="SMART" id="SM00825">
    <property type="entry name" value="PKS_KS"/>
    <property type="match status" value="2"/>
</dbReference>
<dbReference type="SUPFAM" id="SSF52151">
    <property type="entry name" value="FabD/lysophospholipase-like"/>
    <property type="match status" value="2"/>
</dbReference>
<dbReference type="GO" id="GO:0004312">
    <property type="term" value="F:fatty acid synthase activity"/>
    <property type="evidence" value="ECO:0007669"/>
    <property type="project" value="TreeGrafter"/>
</dbReference>
<dbReference type="InterPro" id="IPR015083">
    <property type="entry name" value="NorB/c/GfsB-D-like_docking"/>
</dbReference>
<feature type="domain" description="Ketosynthase family 3 (KS3)" evidence="11">
    <location>
        <begin position="34"/>
        <end position="457"/>
    </location>
</feature>
<dbReference type="InterPro" id="IPR049551">
    <property type="entry name" value="PKS_DH_C"/>
</dbReference>
<dbReference type="InterPro" id="IPR006162">
    <property type="entry name" value="Ppantetheine_attach_site"/>
</dbReference>
<dbReference type="SUPFAM" id="SSF53901">
    <property type="entry name" value="Thiolase-like"/>
    <property type="match status" value="2"/>
</dbReference>
<comment type="pathway">
    <text evidence="2">Antibiotic biosynthesis.</text>
</comment>
<dbReference type="Pfam" id="PF00550">
    <property type="entry name" value="PP-binding"/>
    <property type="match status" value="2"/>
</dbReference>
<organism evidence="13 14">
    <name type="scientific">Actinoplanes octamycinicus</name>
    <dbReference type="NCBI Taxonomy" id="135948"/>
    <lineage>
        <taxon>Bacteria</taxon>
        <taxon>Bacillati</taxon>
        <taxon>Actinomycetota</taxon>
        <taxon>Actinomycetes</taxon>
        <taxon>Micromonosporales</taxon>
        <taxon>Micromonosporaceae</taxon>
        <taxon>Actinoplanes</taxon>
    </lineage>
</organism>
<dbReference type="InterPro" id="IPR042104">
    <property type="entry name" value="PKS_dehydratase_sf"/>
</dbReference>
<dbReference type="InterPro" id="IPR020807">
    <property type="entry name" value="PKS_DH"/>
</dbReference>
<dbReference type="InterPro" id="IPR055123">
    <property type="entry name" value="SpnB-like_Rossmann"/>
</dbReference>
<reference evidence="13 14" key="1">
    <citation type="submission" date="2020-08" db="EMBL/GenBank/DDBJ databases">
        <title>Sequencing the genomes of 1000 actinobacteria strains.</title>
        <authorList>
            <person name="Klenk H.-P."/>
        </authorList>
    </citation>
    <scope>NUCLEOTIDE SEQUENCE [LARGE SCALE GENOMIC DNA]</scope>
    <source>
        <strain evidence="13 14">DSM 45809</strain>
    </source>
</reference>
<dbReference type="InterPro" id="IPR020841">
    <property type="entry name" value="PKS_Beta-ketoAc_synthase_dom"/>
</dbReference>
<name>A0A7W7M7Z8_9ACTN</name>
<dbReference type="FunFam" id="1.10.1200.10:FF:000007">
    <property type="entry name" value="Probable polyketide synthase pks17"/>
    <property type="match status" value="2"/>
</dbReference>
<dbReference type="SMART" id="SM00826">
    <property type="entry name" value="PKS_DH"/>
    <property type="match status" value="2"/>
</dbReference>
<proteinExistence type="predicted"/>
<evidence type="ECO:0000256" key="2">
    <source>
        <dbReference type="ARBA" id="ARBA00004792"/>
    </source>
</evidence>
<dbReference type="Pfam" id="PF14765">
    <property type="entry name" value="PS-DH"/>
    <property type="match status" value="1"/>
</dbReference>
<protein>
    <submittedName>
        <fullName evidence="13">Malonyl CoA-acyl carrier protein transacylase</fullName>
    </submittedName>
</protein>
<dbReference type="GO" id="GO:0006633">
    <property type="term" value="P:fatty acid biosynthetic process"/>
    <property type="evidence" value="ECO:0007669"/>
    <property type="project" value="InterPro"/>
</dbReference>
<dbReference type="InterPro" id="IPR016039">
    <property type="entry name" value="Thiolase-like"/>
</dbReference>
<dbReference type="SMART" id="SM01294">
    <property type="entry name" value="PKS_PP_betabranch"/>
    <property type="match status" value="2"/>
</dbReference>
<dbReference type="InterPro" id="IPR014030">
    <property type="entry name" value="Ketoacyl_synth_N"/>
</dbReference>
<gene>
    <name evidence="13" type="ORF">BJY16_003833</name>
</gene>
<comment type="caution">
    <text evidence="9">Lacks conserved residue(s) required for the propagation of feature annotation.</text>
</comment>
<accession>A0A7W7M7Z8</accession>
<dbReference type="Pfam" id="PF08659">
    <property type="entry name" value="KR"/>
    <property type="match status" value="2"/>
</dbReference>
<evidence type="ECO:0000256" key="8">
    <source>
        <dbReference type="ARBA" id="ARBA00023315"/>
    </source>
</evidence>
<dbReference type="InterPro" id="IPR009081">
    <property type="entry name" value="PP-bd_ACP"/>
</dbReference>
<dbReference type="Pfam" id="PF02801">
    <property type="entry name" value="Ketoacyl-synt_C"/>
    <property type="match status" value="2"/>
</dbReference>
<keyword evidence="7" id="KW-0511">Multifunctional enzyme</keyword>
<dbReference type="CDD" id="cd08956">
    <property type="entry name" value="KR_3_FAS_SDR_x"/>
    <property type="match status" value="2"/>
</dbReference>
<feature type="domain" description="PKS/mFAS DH" evidence="12">
    <location>
        <begin position="2458"/>
        <end position="2722"/>
    </location>
</feature>
<dbReference type="InterPro" id="IPR014031">
    <property type="entry name" value="Ketoacyl_synth_C"/>
</dbReference>
<dbReference type="InterPro" id="IPR036291">
    <property type="entry name" value="NAD(P)-bd_dom_sf"/>
</dbReference>
<dbReference type="InterPro" id="IPR016035">
    <property type="entry name" value="Acyl_Trfase/lysoPLipase"/>
</dbReference>
<dbReference type="PANTHER" id="PTHR43775:SF51">
    <property type="entry name" value="INACTIVE PHENOLPHTHIOCEROL SYNTHESIS POLYKETIDE SYNTHASE TYPE I PKS1-RELATED"/>
    <property type="match status" value="1"/>
</dbReference>
<dbReference type="InterPro" id="IPR013968">
    <property type="entry name" value="PKS_KR"/>
</dbReference>
<dbReference type="Gene3D" id="3.40.366.10">
    <property type="entry name" value="Malonyl-Coenzyme A Acyl Carrier Protein, domain 2"/>
    <property type="match status" value="2"/>
</dbReference>
<dbReference type="PROSITE" id="PS50075">
    <property type="entry name" value="CARRIER"/>
    <property type="match status" value="2"/>
</dbReference>
<dbReference type="InterPro" id="IPR032821">
    <property type="entry name" value="PKS_assoc"/>
</dbReference>
<evidence type="ECO:0000259" key="10">
    <source>
        <dbReference type="PROSITE" id="PS50075"/>
    </source>
</evidence>
<evidence type="ECO:0000256" key="9">
    <source>
        <dbReference type="PROSITE-ProRule" id="PRU01363"/>
    </source>
</evidence>
<keyword evidence="5" id="KW-0808">Transferase</keyword>
<dbReference type="Pfam" id="PF00109">
    <property type="entry name" value="ketoacyl-synt"/>
    <property type="match status" value="2"/>
</dbReference>
<evidence type="ECO:0000313" key="14">
    <source>
        <dbReference type="Proteomes" id="UP000546162"/>
    </source>
</evidence>
<dbReference type="Pfam" id="PF22953">
    <property type="entry name" value="SpnB_Rossmann"/>
    <property type="match status" value="2"/>
</dbReference>
<comment type="cofactor">
    <cofactor evidence="1">
        <name>pantetheine 4'-phosphate</name>
        <dbReference type="ChEBI" id="CHEBI:47942"/>
    </cofactor>
</comment>
<feature type="domain" description="Carrier" evidence="10">
    <location>
        <begin position="1513"/>
        <end position="1588"/>
    </location>
</feature>
<evidence type="ECO:0000256" key="7">
    <source>
        <dbReference type="ARBA" id="ARBA00023268"/>
    </source>
</evidence>
<dbReference type="SUPFAM" id="SSF47336">
    <property type="entry name" value="ACP-like"/>
    <property type="match status" value="2"/>
</dbReference>
<dbReference type="Gene3D" id="3.30.70.3290">
    <property type="match status" value="2"/>
</dbReference>
<dbReference type="InterPro" id="IPR020806">
    <property type="entry name" value="PKS_PP-bd"/>
</dbReference>
<dbReference type="Pfam" id="PF16197">
    <property type="entry name" value="KAsynt_C_assoc"/>
    <property type="match status" value="2"/>
</dbReference>
<evidence type="ECO:0000256" key="3">
    <source>
        <dbReference type="ARBA" id="ARBA00022450"/>
    </source>
</evidence>
<dbReference type="InterPro" id="IPR049900">
    <property type="entry name" value="PKS_mFAS_DH"/>
</dbReference>
<dbReference type="SUPFAM" id="SSF51735">
    <property type="entry name" value="NAD(P)-binding Rossmann-fold domains"/>
    <property type="match status" value="4"/>
</dbReference>
<dbReference type="Gene3D" id="3.40.50.720">
    <property type="entry name" value="NAD(P)-binding Rossmann-like Domain"/>
    <property type="match status" value="2"/>
</dbReference>
<keyword evidence="6" id="KW-0045">Antibiotic biosynthesis</keyword>
<dbReference type="Gene3D" id="1.10.1200.10">
    <property type="entry name" value="ACP-like"/>
    <property type="match status" value="2"/>
</dbReference>
<evidence type="ECO:0000313" key="13">
    <source>
        <dbReference type="EMBL" id="MBB4740374.1"/>
    </source>
</evidence>
<dbReference type="InterPro" id="IPR001227">
    <property type="entry name" value="Ac_transferase_dom_sf"/>
</dbReference>
<dbReference type="InterPro" id="IPR049552">
    <property type="entry name" value="PKS_DH_N"/>
</dbReference>
<dbReference type="GO" id="GO:0004315">
    <property type="term" value="F:3-oxoacyl-[acyl-carrier-protein] synthase activity"/>
    <property type="evidence" value="ECO:0007669"/>
    <property type="project" value="InterPro"/>
</dbReference>
<evidence type="ECO:0000256" key="1">
    <source>
        <dbReference type="ARBA" id="ARBA00001957"/>
    </source>
</evidence>
<keyword evidence="8" id="KW-0012">Acyltransferase</keyword>
<feature type="region of interest" description="N-terminal hotdog fold" evidence="9">
    <location>
        <begin position="2458"/>
        <end position="2575"/>
    </location>
</feature>